<evidence type="ECO:0000256" key="2">
    <source>
        <dbReference type="ARBA" id="ARBA00003670"/>
    </source>
</evidence>
<dbReference type="GO" id="GO:0006099">
    <property type="term" value="P:tricarboxylic acid cycle"/>
    <property type="evidence" value="ECO:0007669"/>
    <property type="project" value="InterPro"/>
</dbReference>
<comment type="similarity">
    <text evidence="3 10">Belongs to the PEPCase type 1 family.</text>
</comment>
<dbReference type="STRING" id="1123397.SAMN05660831_01218"/>
<keyword evidence="12" id="KW-0670">Pyruvate</keyword>
<evidence type="ECO:0000256" key="3">
    <source>
        <dbReference type="ARBA" id="ARBA00008346"/>
    </source>
</evidence>
<dbReference type="GO" id="GO:0000287">
    <property type="term" value="F:magnesium ion binding"/>
    <property type="evidence" value="ECO:0007669"/>
    <property type="project" value="UniProtKB-UniRule"/>
</dbReference>
<keyword evidence="6 10" id="KW-0460">Magnesium</keyword>
<feature type="active site" evidence="10">
    <location>
        <position position="146"/>
    </location>
</feature>
<keyword evidence="13" id="KW-1185">Reference proteome</keyword>
<comment type="catalytic activity">
    <reaction evidence="9 10">
        <text>oxaloacetate + phosphate = phosphoenolpyruvate + hydrogencarbonate</text>
        <dbReference type="Rhea" id="RHEA:28370"/>
        <dbReference type="ChEBI" id="CHEBI:16452"/>
        <dbReference type="ChEBI" id="CHEBI:17544"/>
        <dbReference type="ChEBI" id="CHEBI:43474"/>
        <dbReference type="ChEBI" id="CHEBI:58702"/>
        <dbReference type="EC" id="4.1.1.31"/>
    </reaction>
</comment>
<dbReference type="GO" id="GO:0006107">
    <property type="term" value="P:oxaloacetate metabolic process"/>
    <property type="evidence" value="ECO:0007669"/>
    <property type="project" value="UniProtKB-UniRule"/>
</dbReference>
<reference evidence="12 13" key="1">
    <citation type="submission" date="2016-10" db="EMBL/GenBank/DDBJ databases">
        <authorList>
            <person name="de Groot N.N."/>
        </authorList>
    </citation>
    <scope>NUCLEOTIDE SEQUENCE [LARGE SCALE GENOMIC DNA]</scope>
    <source>
        <strain evidence="12 13">HL3</strain>
    </source>
</reference>
<gene>
    <name evidence="10" type="primary">ppc</name>
    <name evidence="12" type="ORF">SAMN05660831_01218</name>
</gene>
<organism evidence="12 13">
    <name type="scientific">Thiohalospira halophila DSM 15071</name>
    <dbReference type="NCBI Taxonomy" id="1123397"/>
    <lineage>
        <taxon>Bacteria</taxon>
        <taxon>Pseudomonadati</taxon>
        <taxon>Pseudomonadota</taxon>
        <taxon>Gammaproteobacteria</taxon>
        <taxon>Thiohalospirales</taxon>
        <taxon>Thiohalospiraceae</taxon>
        <taxon>Thiohalospira</taxon>
    </lineage>
</organism>
<dbReference type="GO" id="GO:0015977">
    <property type="term" value="P:carbon fixation"/>
    <property type="evidence" value="ECO:0007669"/>
    <property type="project" value="UniProtKB-UniRule"/>
</dbReference>
<evidence type="ECO:0000256" key="4">
    <source>
        <dbReference type="ARBA" id="ARBA00012305"/>
    </source>
</evidence>
<dbReference type="NCBIfam" id="NF000584">
    <property type="entry name" value="PRK00009.1"/>
    <property type="match status" value="1"/>
</dbReference>
<evidence type="ECO:0000313" key="12">
    <source>
        <dbReference type="EMBL" id="SFD24144.1"/>
    </source>
</evidence>
<dbReference type="InterPro" id="IPR033129">
    <property type="entry name" value="PEPCASE_His_AS"/>
</dbReference>
<dbReference type="InterPro" id="IPR022805">
    <property type="entry name" value="PEP_COase_bac/pln-type"/>
</dbReference>
<dbReference type="Pfam" id="PF00311">
    <property type="entry name" value="PEPcase"/>
    <property type="match status" value="1"/>
</dbReference>
<comment type="function">
    <text evidence="2 10">Forms oxaloacetate, a four-carbon dicarboxylic acid source for the tricarboxylic acid cycle.</text>
</comment>
<dbReference type="InterPro" id="IPR021135">
    <property type="entry name" value="PEP_COase"/>
</dbReference>
<sequence>MSEPHTDKQLRSRVKLLGRLLGNVLRDQAGGRVYTAVEKLRKGFIALRQEGDDPRQRQQLMQLIDSLDADTLACVVRAFNVYFSLVNVAEEAFSHHKRREQLHEGGPLWFGSFDLTLREFHEQGVNADQLQALLGELVYRPVFTSHPTESRRRTVMETLRRIFVISQQLDNTRLNSEEQEAVVESLQAQIEVLWKTDEVRAHKPQVRDEIKNGLYYFRESLFTAVPQTYRNMEKAVHRIYGEARRSDGSEISVPSFLSFGSWIGGDRDGNPFVKPETTALAVRLQHRETIREYLRRVTDLSYRLTHSRSLCEPSSAFLDQLAADEQRFPTIFAGEPERYDAEPYRRKLHLMRHRLRDNLARVEARLHDHEPPKPDTGFVDETEFLRDLYLIRDSLIGHDDARSADAELKDLIRLAETFGFYLMRLDVRQESTRHTEAVAALFDQDTALPDYRELDEEQRLTWLAELIGDPGQRHFNTELMPEGDRETVETLEVMARMRDEISPRAFGNYVISMTHTASHVLEVMLLGALAGLVGRRNGGWFCHLSAAPLFETIEDLDHIRPVMGRLLDVPVYRELLDVSGNLQEVMLGYSDSCKDGGIVSSSWNLYNAQKSVTELARQRGIETLLFHGRGGTLGRGGGPTHESIIAQPPGTVSGRIKFTEQGEVLTYKYSNLETAVYELSMGVTGLMKASRSVVTDYHDDRDDYLGIMDDLAADGERVYRDLTDNTPGILDYFYEATPINEIGLLNIGSRPSHRNKKDRSKASVRAIGWVFAWAQSRHTIPAWYGIGTALENWRGDDPSRLAHLQTMYREWPYFRSLLSNAQMSLFKAEMNIAAHYAELCDDPETAKRIYRAIQDEYHRTVRQVLEISGSGQLLEETPGLMLSLTRRNPYLDPLNHIQITLLRRYRDEAREEGERELWRDPLLRSINAIAAGMRNTG</sequence>
<comment type="subunit">
    <text evidence="10">Homotetramer.</text>
</comment>
<protein>
    <recommendedName>
        <fullName evidence="5 10">Phosphoenolpyruvate carboxylase</fullName>
        <shortName evidence="10">PEPC</shortName>
        <shortName evidence="10">PEPCase</shortName>
        <ecNumber evidence="4 10">4.1.1.31</ecNumber>
    </recommendedName>
</protein>
<dbReference type="GO" id="GO:0008964">
    <property type="term" value="F:phosphoenolpyruvate carboxylase activity"/>
    <property type="evidence" value="ECO:0007669"/>
    <property type="project" value="UniProtKB-UniRule"/>
</dbReference>
<evidence type="ECO:0000256" key="10">
    <source>
        <dbReference type="HAMAP-Rule" id="MF_00595"/>
    </source>
</evidence>
<dbReference type="PANTHER" id="PTHR30523:SF46">
    <property type="entry name" value="PHOSPHOENOLPYRUVATE CARBOXYLASE"/>
    <property type="match status" value="1"/>
</dbReference>
<dbReference type="Gene3D" id="1.20.1440.90">
    <property type="entry name" value="Phosphoenolpyruvate/pyruvate domain"/>
    <property type="match status" value="1"/>
</dbReference>
<name>A0A1I1QPV6_9GAMM</name>
<evidence type="ECO:0000256" key="8">
    <source>
        <dbReference type="ARBA" id="ARBA00023300"/>
    </source>
</evidence>
<evidence type="ECO:0000313" key="13">
    <source>
        <dbReference type="Proteomes" id="UP000198611"/>
    </source>
</evidence>
<dbReference type="PANTHER" id="PTHR30523">
    <property type="entry name" value="PHOSPHOENOLPYRUVATE CARBOXYLASE"/>
    <property type="match status" value="1"/>
</dbReference>
<comment type="cofactor">
    <cofactor evidence="1 10">
        <name>Mg(2+)</name>
        <dbReference type="ChEBI" id="CHEBI:18420"/>
    </cofactor>
</comment>
<evidence type="ECO:0000256" key="5">
    <source>
        <dbReference type="ARBA" id="ARBA00022419"/>
    </source>
</evidence>
<dbReference type="AlphaFoldDB" id="A0A1I1QPV6"/>
<evidence type="ECO:0000256" key="11">
    <source>
        <dbReference type="PROSITE-ProRule" id="PRU10112"/>
    </source>
</evidence>
<dbReference type="GO" id="GO:0005829">
    <property type="term" value="C:cytosol"/>
    <property type="evidence" value="ECO:0007669"/>
    <property type="project" value="TreeGrafter"/>
</dbReference>
<dbReference type="HAMAP" id="MF_00595">
    <property type="entry name" value="PEPcase_type1"/>
    <property type="match status" value="1"/>
</dbReference>
<dbReference type="EC" id="4.1.1.31" evidence="4 10"/>
<dbReference type="OrthoDB" id="9768133at2"/>
<evidence type="ECO:0000256" key="6">
    <source>
        <dbReference type="ARBA" id="ARBA00022842"/>
    </source>
</evidence>
<keyword evidence="7 10" id="KW-0456">Lyase</keyword>
<dbReference type="SUPFAM" id="SSF51621">
    <property type="entry name" value="Phosphoenolpyruvate/pyruvate domain"/>
    <property type="match status" value="1"/>
</dbReference>
<evidence type="ECO:0000256" key="9">
    <source>
        <dbReference type="ARBA" id="ARBA00048995"/>
    </source>
</evidence>
<dbReference type="EMBL" id="FOMJ01000003">
    <property type="protein sequence ID" value="SFD24144.1"/>
    <property type="molecule type" value="Genomic_DNA"/>
</dbReference>
<dbReference type="PRINTS" id="PR00150">
    <property type="entry name" value="PEPCARBXLASE"/>
</dbReference>
<dbReference type="PROSITE" id="PS00393">
    <property type="entry name" value="PEPCASE_2"/>
    <property type="match status" value="1"/>
</dbReference>
<dbReference type="Proteomes" id="UP000198611">
    <property type="component" value="Unassembled WGS sequence"/>
</dbReference>
<dbReference type="InterPro" id="IPR015813">
    <property type="entry name" value="Pyrv/PenolPyrv_kinase-like_dom"/>
</dbReference>
<keyword evidence="8 10" id="KW-0120">Carbon dioxide fixation</keyword>
<feature type="active site" evidence="10 11">
    <location>
        <position position="594"/>
    </location>
</feature>
<accession>A0A1I1QPV6</accession>
<evidence type="ECO:0000256" key="7">
    <source>
        <dbReference type="ARBA" id="ARBA00023239"/>
    </source>
</evidence>
<dbReference type="RefSeq" id="WP_093427879.1">
    <property type="nucleotide sequence ID" value="NZ_FOMJ01000003.1"/>
</dbReference>
<proteinExistence type="inferred from homology"/>
<evidence type="ECO:0000256" key="1">
    <source>
        <dbReference type="ARBA" id="ARBA00001946"/>
    </source>
</evidence>